<comment type="domain">
    <text evidence="12">Has 2 endonuclease domains. The discontinuous RuvC-like domain cleaves the target DNA noncomplementary to crRNA while the HNH nuclease domain cleaves the target DNA complementary to crRNA.</text>
</comment>
<organism evidence="14 15">
    <name type="scientific">Prevotella veroralis F0319</name>
    <dbReference type="NCBI Taxonomy" id="649761"/>
    <lineage>
        <taxon>Bacteria</taxon>
        <taxon>Pseudomonadati</taxon>
        <taxon>Bacteroidota</taxon>
        <taxon>Bacteroidia</taxon>
        <taxon>Bacteroidales</taxon>
        <taxon>Prevotellaceae</taxon>
        <taxon>Prevotella</taxon>
    </lineage>
</organism>
<dbReference type="InterPro" id="IPR041383">
    <property type="entry name" value="RuvC_III"/>
</dbReference>
<evidence type="ECO:0000256" key="1">
    <source>
        <dbReference type="ARBA" id="ARBA00001946"/>
    </source>
</evidence>
<sequence>MKTILGLDLGTNSIGWAKVCVDDNGNYLRDIKLGSRIIPMSQDVLGNFDKGVTESQTSVRTGFRGVRRIRERSLLRRERLHRVLHVLGYLPPHYDSAIGWNKNEPSTYGKFLNHGEPKLAWEHKEDGSMRFLFMESFHEMMADFAKSQPSLVSDGKKIPLDWTIYYLRKKALSQPIRKEELAWLLLNFNQKRGYYQLRGEEDDDNPTKCEEYYELKVVGIEADEEGKNGNTWYNVKLENGWIYRRQSKIPLDDWIGKVREFIVTTEYEKDGITLKKDKNGDVKRSFRSPSEDDWGLRKKRTEKLLDSSKMTVGAFVYDHLLAEPSDKIRGKFIRTIERKYYKKELYAILCEQSKYHEELRSGDYLNKCAEELYKNNQPHRNSLLTKDLAYLLLEDLIFYQRPLKTKKSLIAECPYEAYKYVDKETGEIKRQGIKCIAKSNPYYQEFRLWQFISNLRLFNKADDKEVTADYLPTQDDYVRLFAYLNDRKEINQETLLKEFFKLKKITVNSEKVFPIRWNYIEDKEKKYPCNETRHELLLALDRARIDHSWLEKPGQEYRLWHLLYSVESKEETKEALRKLKDDDAFVESFLKVKPFKREYGAYSEKAIKKLLAVMRMGSLWRETDICDTTKGNITKILQGEIDEKLKEKISASVSSYNQLSDFQGLPVWLACYVVYGRHSEAAEIQHWKTPESLLAYINGFKQHSLRNPIVEQCILETLRTVHDIWKEVGHIDEIHVELGRNMKSTADQRARISENVLRNENTNLRIKSLLLELKNDPNIKDVRPYSPMQQEKLRIYEEGVLQELTKDDKDFTEITKISTMAQPSAKELQRYKLWLEQKYRSPYTGKSISLTKLFTSAYQIEHVIPQSRYFDDSFSNKVICESEVNSLKDNMLGYEFIKNHGGEIIHCTMLGDVKVLSESEYKAFVNDHYAHNKRKRENLLLEDIPQEFLNRQMNDSRYISKVVKALLSNIVRAEGEEEATSKFVVSCSGGITDRLKKDWGLNDVWNKIVYPRFERLNRLTGTEAFGQWENKDGKRVFQTAVPLELQRGFNKKRIDHRHHAMDALVIACTSRNIINYLNNESANNPKKREDLRQKLCDKNRTIRKPWETFTQDATAALEDVIVSFKNYVRIINKATNYYERYDVEGKKVIAEQRGDDMWAIRKPMHEATYYGRVNLRRKKKVNLRVALENISSICDNKLRIYINGLVEKGFNTKQILDKFKNTNDHFSMQKIDKVEIWQFTNEEEKLVATRKPLDTSFDTKKIASITDTGIQTILLNYLETKGGDSTIAFTPEGIVEMNQNISKYNNGKEHMPILKVRLYTKLGKKIPVGQTGCKAKQFVIAEAGTNLYFAIYEDEEGKRSYRTIPLNEVVERLKQGLSPVPEKNDKDVHLKFYLSPNDLVYVPIEDEHESLAKDHIYKFVDSSGTTANFIPHRSANVIFELNKKDAEKFCSGSIIQNEYGVGSSQSKNQKAITGEMIKAVCRKLEVDRLGNVIKVI</sequence>
<dbReference type="OrthoDB" id="9777169at2"/>
<evidence type="ECO:0000256" key="7">
    <source>
        <dbReference type="ARBA" id="ARBA00022884"/>
    </source>
</evidence>
<dbReference type="Proteomes" id="UP000003327">
    <property type="component" value="Unassembled WGS sequence"/>
</dbReference>
<keyword evidence="3" id="KW-0479">Metal-binding</keyword>
<comment type="subunit">
    <text evidence="11 12">Monomer. Binds crRNA and tracrRNA.</text>
</comment>
<keyword evidence="6" id="KW-0460">Magnesium</keyword>
<keyword evidence="7 12" id="KW-0694">RNA-binding</keyword>
<keyword evidence="8 12" id="KW-0051">Antiviral defense</keyword>
<dbReference type="InterPro" id="IPR036397">
    <property type="entry name" value="RNaseH_sf"/>
</dbReference>
<evidence type="ECO:0000256" key="8">
    <source>
        <dbReference type="ARBA" id="ARBA00023118"/>
    </source>
</evidence>
<dbReference type="eggNOG" id="COG3513">
    <property type="taxonomic scope" value="Bacteria"/>
</dbReference>
<evidence type="ECO:0000256" key="11">
    <source>
        <dbReference type="ARBA" id="ARBA00046380"/>
    </source>
</evidence>
<dbReference type="Pfam" id="PF16593">
    <property type="entry name" value="Cas9-BH"/>
    <property type="match status" value="1"/>
</dbReference>
<feature type="active site" description="Proton acceptor for HNH nuclease domain" evidence="12">
    <location>
        <position position="862"/>
    </location>
</feature>
<feature type="active site" description="For RuvC-like nuclease domain" evidence="12">
    <location>
        <position position="8"/>
    </location>
</feature>
<dbReference type="EMBL" id="ACVA01000033">
    <property type="protein sequence ID" value="EEX18623.1"/>
    <property type="molecule type" value="Genomic_DNA"/>
</dbReference>
<dbReference type="InterPro" id="IPR003615">
    <property type="entry name" value="HNH_nuc"/>
</dbReference>
<keyword evidence="10" id="KW-0464">Manganese</keyword>
<comment type="caution">
    <text evidence="12">Lacks conserved residue(s) required for the propagation of feature annotation.</text>
</comment>
<dbReference type="GO" id="GO:0004519">
    <property type="term" value="F:endonuclease activity"/>
    <property type="evidence" value="ECO:0007669"/>
    <property type="project" value="UniProtKB-UniRule"/>
</dbReference>
<gene>
    <name evidence="14" type="primary">csn1</name>
    <name evidence="12" type="synonym">cas9</name>
    <name evidence="14" type="ORF">HMPREF0973_01567</name>
</gene>
<dbReference type="GO" id="GO:0043571">
    <property type="term" value="P:maintenance of CRISPR repeat elements"/>
    <property type="evidence" value="ECO:0007669"/>
    <property type="project" value="UniProtKB-UniRule"/>
</dbReference>
<evidence type="ECO:0000256" key="6">
    <source>
        <dbReference type="ARBA" id="ARBA00022842"/>
    </source>
</evidence>
<evidence type="ECO:0000259" key="13">
    <source>
        <dbReference type="PROSITE" id="PS51749"/>
    </source>
</evidence>
<accession>C9MPM6</accession>
<dbReference type="Gene3D" id="3.30.420.10">
    <property type="entry name" value="Ribonuclease H-like superfamily/Ribonuclease H"/>
    <property type="match status" value="3"/>
</dbReference>
<dbReference type="GO" id="GO:0016787">
    <property type="term" value="F:hydrolase activity"/>
    <property type="evidence" value="ECO:0007669"/>
    <property type="project" value="UniProtKB-KW"/>
</dbReference>
<dbReference type="STRING" id="649761.HMPREF0973_01567"/>
<dbReference type="RefSeq" id="WP_004383236.1">
    <property type="nucleotide sequence ID" value="NZ_GG698713.1"/>
</dbReference>
<evidence type="ECO:0000313" key="15">
    <source>
        <dbReference type="Proteomes" id="UP000003327"/>
    </source>
</evidence>
<keyword evidence="15" id="KW-1185">Reference proteome</keyword>
<dbReference type="GO" id="GO:0003677">
    <property type="term" value="F:DNA binding"/>
    <property type="evidence" value="ECO:0007669"/>
    <property type="project" value="UniProtKB-UniRule"/>
</dbReference>
<protein>
    <recommendedName>
        <fullName evidence="12">CRISPR-associated endonuclease Cas9</fullName>
        <ecNumber evidence="12">3.1.-.-</ecNumber>
    </recommendedName>
</protein>
<dbReference type="GO" id="GO:0051607">
    <property type="term" value="P:defense response to virus"/>
    <property type="evidence" value="ECO:0007669"/>
    <property type="project" value="UniProtKB-UniRule"/>
</dbReference>
<dbReference type="Pfam" id="PF13395">
    <property type="entry name" value="HNH_4"/>
    <property type="match status" value="1"/>
</dbReference>
<evidence type="ECO:0000313" key="14">
    <source>
        <dbReference type="EMBL" id="EEX18623.1"/>
    </source>
</evidence>
<dbReference type="InterPro" id="IPR028629">
    <property type="entry name" value="Cas9"/>
</dbReference>
<dbReference type="InterPro" id="IPR033114">
    <property type="entry name" value="HNH_CAS9"/>
</dbReference>
<evidence type="ECO:0000256" key="12">
    <source>
        <dbReference type="HAMAP-Rule" id="MF_01480"/>
    </source>
</evidence>
<evidence type="ECO:0000256" key="9">
    <source>
        <dbReference type="ARBA" id="ARBA00023125"/>
    </source>
</evidence>
<evidence type="ECO:0000256" key="10">
    <source>
        <dbReference type="ARBA" id="ARBA00023211"/>
    </source>
</evidence>
<name>C9MPM6_9BACT</name>
<dbReference type="EC" id="3.1.-.-" evidence="12"/>
<comment type="cofactor">
    <cofactor evidence="1">
        <name>Mg(2+)</name>
        <dbReference type="ChEBI" id="CHEBI:18420"/>
    </cofactor>
</comment>
<dbReference type="GO" id="GO:0003723">
    <property type="term" value="F:RNA binding"/>
    <property type="evidence" value="ECO:0007669"/>
    <property type="project" value="UniProtKB-UniRule"/>
</dbReference>
<keyword evidence="5 12" id="KW-0378">Hydrolase</keyword>
<proteinExistence type="inferred from homology"/>
<keyword evidence="9 12" id="KW-0238">DNA-binding</keyword>
<dbReference type="GO" id="GO:0046872">
    <property type="term" value="F:metal ion binding"/>
    <property type="evidence" value="ECO:0007669"/>
    <property type="project" value="UniProtKB-UniRule"/>
</dbReference>
<dbReference type="HOGENOM" id="CLU_004928_0_0_10"/>
<dbReference type="Pfam" id="PF18541">
    <property type="entry name" value="RuvC_III"/>
    <property type="match status" value="1"/>
</dbReference>
<dbReference type="HAMAP" id="MF_01480">
    <property type="entry name" value="Cas9"/>
    <property type="match status" value="1"/>
</dbReference>
<evidence type="ECO:0000256" key="3">
    <source>
        <dbReference type="ARBA" id="ARBA00022723"/>
    </source>
</evidence>
<comment type="caution">
    <text evidence="14">The sequence shown here is derived from an EMBL/GenBank/DDBJ whole genome shotgun (WGS) entry which is preliminary data.</text>
</comment>
<dbReference type="Gene3D" id="1.10.30.50">
    <property type="match status" value="1"/>
</dbReference>
<reference evidence="14 15" key="1">
    <citation type="submission" date="2009-09" db="EMBL/GenBank/DDBJ databases">
        <authorList>
            <person name="Weinstock G."/>
            <person name="Sodergren E."/>
            <person name="Clifton S."/>
            <person name="Fulton L."/>
            <person name="Fulton B."/>
            <person name="Courtney L."/>
            <person name="Fronick C."/>
            <person name="Harrison M."/>
            <person name="Strong C."/>
            <person name="Farmer C."/>
            <person name="Delahaunty K."/>
            <person name="Markovic C."/>
            <person name="Hall O."/>
            <person name="Minx P."/>
            <person name="Tomlinson C."/>
            <person name="Mitreva M."/>
            <person name="Nelson J."/>
            <person name="Hou S."/>
            <person name="Wollam A."/>
            <person name="Pepin K.H."/>
            <person name="Johnson M."/>
            <person name="Bhonagiri V."/>
            <person name="Nash W.E."/>
            <person name="Warren W."/>
            <person name="Chinwalla A."/>
            <person name="Mardis E.R."/>
            <person name="Wilson R.K."/>
        </authorList>
    </citation>
    <scope>NUCLEOTIDE SEQUENCE [LARGE SCALE GENOMIC DNA]</scope>
    <source>
        <strain evidence="14 15">F0319</strain>
    </source>
</reference>
<evidence type="ECO:0000256" key="5">
    <source>
        <dbReference type="ARBA" id="ARBA00022801"/>
    </source>
</evidence>
<feature type="domain" description="HNH Cas9-type" evidence="13">
    <location>
        <begin position="790"/>
        <end position="953"/>
    </location>
</feature>
<dbReference type="NCBIfam" id="TIGR01865">
    <property type="entry name" value="cas_Csn1"/>
    <property type="match status" value="1"/>
</dbReference>
<dbReference type="PROSITE" id="PS51749">
    <property type="entry name" value="HNH_CAS9"/>
    <property type="match status" value="1"/>
</dbReference>
<comment type="function">
    <text evidence="12">CRISPR (clustered regularly interspaced short palindromic repeat) is an adaptive immune system that provides protection against mobile genetic elements (viruses, transposable elements and conjugative plasmids). CRISPR clusters contain spacers, sequences complementary to antecedent mobile elements, and target invading nucleic acids. CRISPR clusters are transcribed and processed into CRISPR RNA (crRNA). In type II CRISPR systems correct processing of pre-crRNA requires a trans-encoded small RNA (tracrRNA), endogenous ribonuclease 3 (rnc) and this protein. The tracrRNA serves as a guide for ribonuclease 3-aided processing of pre-crRNA. Subsequently Cas9/crRNA/tracrRNA endonucleolytically cleaves linear or circular dsDNA target complementary to the spacer; Cas9 is inactive in the absence of the 2 guide RNAs (gRNA). Cas9 recognizes the protospacer adjacent motif (PAM) in the CRISPR repeat sequences to help distinguish self versus nonself, as targets within the bacterial CRISPR locus do not have PAMs. PAM recognition is also required for catalytic activity.</text>
</comment>
<comment type="similarity">
    <text evidence="12">Belongs to the CRISPR-associated Cas9 family.</text>
</comment>
<evidence type="ECO:0000256" key="4">
    <source>
        <dbReference type="ARBA" id="ARBA00022759"/>
    </source>
</evidence>
<keyword evidence="4 12" id="KW-0255">Endonuclease</keyword>
<evidence type="ECO:0000256" key="2">
    <source>
        <dbReference type="ARBA" id="ARBA00022722"/>
    </source>
</evidence>
<keyword evidence="2 12" id="KW-0540">Nuclease</keyword>
<dbReference type="InterPro" id="IPR032239">
    <property type="entry name" value="Cas9-BH"/>
</dbReference>